<dbReference type="AlphaFoldDB" id="A0A1V4BYM6"/>
<evidence type="ECO:0000313" key="2">
    <source>
        <dbReference type="Proteomes" id="UP000189835"/>
    </source>
</evidence>
<dbReference type="InterPro" id="IPR008840">
    <property type="entry name" value="Sipho_Gp157"/>
</dbReference>
<gene>
    <name evidence="1" type="ORF">B1L04_02975</name>
</gene>
<comment type="caution">
    <text evidence="1">The sequence shown here is derived from an EMBL/GenBank/DDBJ whole genome shotgun (WGS) entry which is preliminary data.</text>
</comment>
<evidence type="ECO:0008006" key="3">
    <source>
        <dbReference type="Google" id="ProtNLM"/>
    </source>
</evidence>
<dbReference type="Proteomes" id="UP000189835">
    <property type="component" value="Unassembled WGS sequence"/>
</dbReference>
<reference evidence="1 2" key="1">
    <citation type="submission" date="2017-02" db="EMBL/GenBank/DDBJ databases">
        <title>Genome sequence of Microcystis aeruginosa KW.</title>
        <authorList>
            <person name="Oh H.-M."/>
            <person name="Ahn C.-Y."/>
            <person name="Jeong H."/>
            <person name="Srivastava A."/>
            <person name="Lee H.-G."/>
            <person name="Kang S.-R."/>
        </authorList>
    </citation>
    <scope>NUCLEOTIDE SEQUENCE [LARGE SCALE GENOMIC DNA]</scope>
    <source>
        <strain evidence="1 2">KW</strain>
    </source>
</reference>
<evidence type="ECO:0000313" key="1">
    <source>
        <dbReference type="EMBL" id="OPF19763.1"/>
    </source>
</evidence>
<sequence>MYALKPTEPERKEKALPKLWEIGSALNELEGIIADILDAEDLTEAQKDVRAAYALNEWLQAGANFDEKAAHVAGFIRHIEALAEARKEESRRLRELATQAENRATALRRYLTNEMVRTGRLKIEGVYAKLSVRKKPPKLILHCAPEELPEHFVRITCEPCLTEIRKVLKESELPWASFSSEVEFSLQIR</sequence>
<dbReference type="RefSeq" id="WP_170915354.1">
    <property type="nucleotide sequence ID" value="NZ_MVGR01000002.1"/>
</dbReference>
<proteinExistence type="predicted"/>
<organism evidence="1 2">
    <name type="scientific">Microcystis aeruginosa KW</name>
    <dbReference type="NCBI Taxonomy" id="1960155"/>
    <lineage>
        <taxon>Bacteria</taxon>
        <taxon>Bacillati</taxon>
        <taxon>Cyanobacteriota</taxon>
        <taxon>Cyanophyceae</taxon>
        <taxon>Oscillatoriophycideae</taxon>
        <taxon>Chroococcales</taxon>
        <taxon>Microcystaceae</taxon>
        <taxon>Microcystis</taxon>
    </lineage>
</organism>
<protein>
    <recommendedName>
        <fullName evidence="3">Siphovirus Gp157 family protein</fullName>
    </recommendedName>
</protein>
<dbReference type="Pfam" id="PF05565">
    <property type="entry name" value="Sipho_Gp157"/>
    <property type="match status" value="1"/>
</dbReference>
<dbReference type="EMBL" id="MVGR01000002">
    <property type="protein sequence ID" value="OPF19763.1"/>
    <property type="molecule type" value="Genomic_DNA"/>
</dbReference>
<accession>A0A1V4BYM6</accession>
<name>A0A1V4BYM6_MICAE</name>